<dbReference type="EMBL" id="ASGY01000037">
    <property type="protein sequence ID" value="KGE69010.1"/>
    <property type="molecule type" value="Genomic_DNA"/>
</dbReference>
<comment type="caution">
    <text evidence="1">The sequence shown here is derived from an EMBL/GenBank/DDBJ whole genome shotgun (WGS) entry which is preliminary data.</text>
</comment>
<dbReference type="AlphaFoldDB" id="A0A0A1Z3X7"/>
<dbReference type="Proteomes" id="UP000030060">
    <property type="component" value="Unassembled WGS sequence"/>
</dbReference>
<proteinExistence type="predicted"/>
<evidence type="ECO:0000313" key="1">
    <source>
        <dbReference type="EMBL" id="KGE69010.1"/>
    </source>
</evidence>
<name>A0A0A1Z3X7_PSEFL</name>
<protein>
    <submittedName>
        <fullName evidence="1">Uncharacterized protein</fullName>
    </submittedName>
</protein>
<dbReference type="RefSeq" id="WP_038843717.1">
    <property type="nucleotide sequence ID" value="NZ_ASGY01000037.1"/>
</dbReference>
<reference evidence="1 2" key="1">
    <citation type="journal article" date="2013" name="Genome Announc.">
        <title>Draft Genome Sequence of Pseudomonas fluorescens LMG 5329, a White Line-Inducing Principle-Producing Bioindicator for the Mushroom Pathogen Pseudomonas tolaasii.</title>
        <authorList>
            <person name="Ghequire M.G."/>
            <person name="Rokni-Zadeh H."/>
            <person name="Zarrineh P."/>
            <person name="De Mot R."/>
        </authorList>
    </citation>
    <scope>NUCLEOTIDE SEQUENCE [LARGE SCALE GENOMIC DNA]</scope>
    <source>
        <strain evidence="1 2">LMG 5329</strain>
    </source>
</reference>
<organism evidence="1 2">
    <name type="scientific">Pseudomonas fluorescens LMG 5329</name>
    <dbReference type="NCBI Taxonomy" id="1324332"/>
    <lineage>
        <taxon>Bacteria</taxon>
        <taxon>Pseudomonadati</taxon>
        <taxon>Pseudomonadota</taxon>
        <taxon>Gammaproteobacteria</taxon>
        <taxon>Pseudomonadales</taxon>
        <taxon>Pseudomonadaceae</taxon>
        <taxon>Pseudomonas</taxon>
    </lineage>
</organism>
<dbReference type="OrthoDB" id="7002760at2"/>
<gene>
    <name evidence="1" type="ORF">K814_0105415</name>
</gene>
<evidence type="ECO:0000313" key="2">
    <source>
        <dbReference type="Proteomes" id="UP000030060"/>
    </source>
</evidence>
<accession>A0A0A1Z3X7</accession>
<sequence length="146" mass="16121">MAEHDFRFSLLSPQHTLIECRALVPGRYQVTGNGGSIKHGDILIVSLRGSKTLSMRLTVEGDARYSIRPAGQWVAMAQGPKFGELEIHTWKVNCDSCDAVLEFEFAVETKLTKEPLQPAANARIAELGWASEGDKHRCPKCQKAAQ</sequence>